<evidence type="ECO:0000256" key="8">
    <source>
        <dbReference type="ARBA" id="ARBA00022842"/>
    </source>
</evidence>
<accession>A0A7K4DKP6</accession>
<feature type="binding site" evidence="12">
    <location>
        <position position="121"/>
    </location>
    <ligand>
        <name>Mg(2+)</name>
        <dbReference type="ChEBI" id="CHEBI:18420"/>
    </ligand>
</feature>
<comment type="catalytic activity">
    <reaction evidence="12">
        <text>a tRNA with a 3' CCA end + 2 CTP + ATP = a tRNA with a 3' CCACCA end + 3 diphosphate</text>
        <dbReference type="Rhea" id="RHEA:76235"/>
        <dbReference type="Rhea" id="RHEA-COMP:10468"/>
        <dbReference type="Rhea" id="RHEA-COMP:18655"/>
        <dbReference type="ChEBI" id="CHEBI:30616"/>
        <dbReference type="ChEBI" id="CHEBI:33019"/>
        <dbReference type="ChEBI" id="CHEBI:37563"/>
        <dbReference type="ChEBI" id="CHEBI:83071"/>
        <dbReference type="ChEBI" id="CHEBI:195187"/>
    </reaction>
</comment>
<protein>
    <recommendedName>
        <fullName evidence="12">CCA-adding enzyme</fullName>
        <ecNumber evidence="12">2.7.7.72</ecNumber>
    </recommendedName>
    <alternativeName>
        <fullName evidence="12">CCA tRNA nucleotidyltransferase</fullName>
    </alternativeName>
    <alternativeName>
        <fullName evidence="12">tRNA CCA-pyrophosphorylase</fullName>
    </alternativeName>
    <alternativeName>
        <fullName evidence="12">tRNA adenylyl-/cytidylyl- transferase</fullName>
    </alternativeName>
    <alternativeName>
        <fullName evidence="12">tRNA nucleotidyltransferase</fullName>
    </alternativeName>
    <alternativeName>
        <fullName evidence="12">tRNA-NT</fullName>
    </alternativeName>
</protein>
<dbReference type="AlphaFoldDB" id="A0A7K4DKP6"/>
<keyword evidence="5 12" id="KW-0547">Nucleotide-binding</keyword>
<comment type="catalytic activity">
    <reaction evidence="12">
        <text>a tRNA precursor + 2 CTP + ATP = a tRNA with a 3' CCA end + 3 diphosphate</text>
        <dbReference type="Rhea" id="RHEA:14433"/>
        <dbReference type="Rhea" id="RHEA-COMP:10465"/>
        <dbReference type="Rhea" id="RHEA-COMP:10468"/>
        <dbReference type="ChEBI" id="CHEBI:30616"/>
        <dbReference type="ChEBI" id="CHEBI:33019"/>
        <dbReference type="ChEBI" id="CHEBI:37563"/>
        <dbReference type="ChEBI" id="CHEBI:74896"/>
        <dbReference type="ChEBI" id="CHEBI:83071"/>
        <dbReference type="EC" id="2.7.7.72"/>
    </reaction>
</comment>
<feature type="binding site" evidence="12">
    <location>
        <position position="164"/>
    </location>
    <ligand>
        <name>CTP</name>
        <dbReference type="ChEBI" id="CHEBI:37563"/>
    </ligand>
</feature>
<feature type="domain" description="Polymerase nucleotidyl transferase" evidence="13">
    <location>
        <begin position="36"/>
        <end position="143"/>
    </location>
</feature>
<evidence type="ECO:0000256" key="4">
    <source>
        <dbReference type="ARBA" id="ARBA00022723"/>
    </source>
</evidence>
<keyword evidence="2 12" id="KW-0819">tRNA processing</keyword>
<evidence type="ECO:0000256" key="9">
    <source>
        <dbReference type="ARBA" id="ARBA00022884"/>
    </source>
</evidence>
<dbReference type="EMBL" id="JABBYL010000014">
    <property type="protein sequence ID" value="NMO09063.1"/>
    <property type="molecule type" value="Genomic_DNA"/>
</dbReference>
<dbReference type="Gene3D" id="3.30.460.10">
    <property type="entry name" value="Beta Polymerase, domain 2"/>
    <property type="match status" value="1"/>
</dbReference>
<feature type="domain" description="tRNA nucleotidyltransferase substrate binding" evidence="14">
    <location>
        <begin position="159"/>
        <end position="270"/>
    </location>
</feature>
<comment type="cofactor">
    <cofactor evidence="12">
        <name>Mg(2+)</name>
        <dbReference type="ChEBI" id="CHEBI:18420"/>
    </cofactor>
</comment>
<dbReference type="GO" id="GO:0070733">
    <property type="term" value="F:AMPylase activity"/>
    <property type="evidence" value="ECO:0007669"/>
    <property type="project" value="UniProtKB-EC"/>
</dbReference>
<feature type="binding site" evidence="12">
    <location>
        <position position="68"/>
    </location>
    <ligand>
        <name>Mg(2+)</name>
        <dbReference type="ChEBI" id="CHEBI:18420"/>
    </ligand>
</feature>
<comment type="caution">
    <text evidence="16">The sequence shown here is derived from an EMBL/GenBank/DDBJ whole genome shotgun (WGS) entry which is preliminary data.</text>
</comment>
<dbReference type="Pfam" id="PF21133">
    <property type="entry name" value="CAA_C"/>
    <property type="match status" value="1"/>
</dbReference>
<evidence type="ECO:0000256" key="10">
    <source>
        <dbReference type="ARBA" id="ARBA00047518"/>
    </source>
</evidence>
<feature type="binding site" evidence="12">
    <location>
        <position position="53"/>
    </location>
    <ligand>
        <name>CTP</name>
        <dbReference type="ChEBI" id="CHEBI:37563"/>
    </ligand>
</feature>
<dbReference type="GO" id="GO:0042245">
    <property type="term" value="P:RNA repair"/>
    <property type="evidence" value="ECO:0007669"/>
    <property type="project" value="UniProtKB-KW"/>
</dbReference>
<dbReference type="SUPFAM" id="SSF55003">
    <property type="entry name" value="PAP/Archaeal CCA-adding enzyme, C-terminal domain"/>
    <property type="match status" value="1"/>
</dbReference>
<evidence type="ECO:0000256" key="12">
    <source>
        <dbReference type="HAMAP-Rule" id="MF_01264"/>
    </source>
</evidence>
<sequence>MIDFQPILNDIEPSEEEEHKVHDLSLKLIEIINHDAQEEGIDAEAVLLGSVAKNTWISTGDKEDLDIDIFIKFPLTTSLDDLKNQGLELAKKCIKTMNGAYEERYASHPYLTGDIEGYPVDFVPCYDIKDSSELKSAVDRTLLHTQYILTNLKPSQAQEVRLLKRFMKMVGTYGSEFKVGGFSGYLCELLVIHYGSFLDVLKGAFHQWKPGYQIDLMNYSTAHLFKDPLVVVDPTDGNRNVSAALTLQKMAEFRVAAGNFLKNPKKSYFYPKKIQYNREALRDKFKKRKTHLVMLAFPTPNIPADALHPQIQKTEKSLVKILENDDFKVMGSDYWSDENKRGLILLELDTWHLIPFKKHSGPTAWDHENSERFHDKHPESWIEGDQWVTLIPRQYPDAESLIQGTLTPGGIKNLRVGKHLKKKILEKYNLVDVLDLLVARDVDEDILKFLHFYLHKNELLIRD</sequence>
<dbReference type="InterPro" id="IPR048833">
    <property type="entry name" value="CAA_C"/>
</dbReference>
<evidence type="ECO:0000313" key="16">
    <source>
        <dbReference type="EMBL" id="NMO09063.1"/>
    </source>
</evidence>
<dbReference type="InterPro" id="IPR015329">
    <property type="entry name" value="tRNA_NucTransf2"/>
</dbReference>
<feature type="binding site" evidence="12">
    <location>
        <position position="164"/>
    </location>
    <ligand>
        <name>ATP</name>
        <dbReference type="ChEBI" id="CHEBI:30616"/>
    </ligand>
</feature>
<keyword evidence="1 12" id="KW-0808">Transferase</keyword>
<dbReference type="PANTHER" id="PTHR39643:SF1">
    <property type="entry name" value="CCA-ADDING ENZYME"/>
    <property type="match status" value="1"/>
</dbReference>
<evidence type="ECO:0000259" key="14">
    <source>
        <dbReference type="Pfam" id="PF09249"/>
    </source>
</evidence>
<dbReference type="GeneID" id="35125381"/>
<dbReference type="PIRSF" id="PIRSF005335">
    <property type="entry name" value="CCA_arch"/>
    <property type="match status" value="1"/>
</dbReference>
<dbReference type="Pfam" id="PF09249">
    <property type="entry name" value="tRNA_NucTransf2"/>
    <property type="match status" value="1"/>
</dbReference>
<keyword evidence="4 12" id="KW-0479">Metal-binding</keyword>
<feature type="binding site" evidence="12">
    <location>
        <position position="173"/>
    </location>
    <ligand>
        <name>CTP</name>
        <dbReference type="ChEBI" id="CHEBI:37563"/>
    </ligand>
</feature>
<feature type="domain" description="CCA-adding enzyme C-terminal" evidence="15">
    <location>
        <begin position="288"/>
        <end position="431"/>
    </location>
</feature>
<reference evidence="16 17" key="1">
    <citation type="submission" date="2020-04" db="EMBL/GenBank/DDBJ databases">
        <title>Draft genome of Methanobacterium subterraneum isolated from animal feces.</title>
        <authorList>
            <person name="Ouboter H.T."/>
            <person name="Berger S."/>
            <person name="Gungor E."/>
            <person name="Jetten M.S.M."/>
            <person name="Welte C.U."/>
        </authorList>
    </citation>
    <scope>NUCLEOTIDE SEQUENCE [LARGE SCALE GENOMIC DNA]</scope>
    <source>
        <strain evidence="16">HO_2020</strain>
    </source>
</reference>
<dbReference type="GO" id="GO:0001680">
    <property type="term" value="P:tRNA 3'-terminal CCA addition"/>
    <property type="evidence" value="ECO:0007669"/>
    <property type="project" value="UniProtKB-UniRule"/>
</dbReference>
<keyword evidence="3 12" id="KW-0548">Nucleotidyltransferase</keyword>
<dbReference type="Gene3D" id="3.30.70.1550">
    <property type="entry name" value="Archaeal tRNA CCA-adding enzyme catalytic domain"/>
    <property type="match status" value="1"/>
</dbReference>
<dbReference type="GO" id="GO:0000049">
    <property type="term" value="F:tRNA binding"/>
    <property type="evidence" value="ECO:0007669"/>
    <property type="project" value="UniProtKB-UniRule"/>
</dbReference>
<dbReference type="SUPFAM" id="SSF81631">
    <property type="entry name" value="PAP/OAS1 substrate-binding domain"/>
    <property type="match status" value="1"/>
</dbReference>
<feature type="binding site" evidence="12">
    <location>
        <position position="50"/>
    </location>
    <ligand>
        <name>ATP</name>
        <dbReference type="ChEBI" id="CHEBI:30616"/>
    </ligand>
</feature>
<dbReference type="InterPro" id="IPR008229">
    <property type="entry name" value="CCA-adding_arc"/>
</dbReference>
<evidence type="ECO:0000313" key="17">
    <source>
        <dbReference type="Proteomes" id="UP000591058"/>
    </source>
</evidence>
<dbReference type="PANTHER" id="PTHR39643">
    <property type="entry name" value="CCA-ADDING ENZYME"/>
    <property type="match status" value="1"/>
</dbReference>
<feature type="binding site" evidence="12">
    <location>
        <position position="50"/>
    </location>
    <ligand>
        <name>CTP</name>
        <dbReference type="ChEBI" id="CHEBI:37563"/>
    </ligand>
</feature>
<dbReference type="SUPFAM" id="SSF81301">
    <property type="entry name" value="Nucleotidyltransferase"/>
    <property type="match status" value="1"/>
</dbReference>
<dbReference type="EC" id="2.7.7.72" evidence="12"/>
<evidence type="ECO:0000256" key="7">
    <source>
        <dbReference type="ARBA" id="ARBA00022840"/>
    </source>
</evidence>
<dbReference type="HAMAP" id="MF_01264">
    <property type="entry name" value="CCA_arch"/>
    <property type="match status" value="1"/>
</dbReference>
<keyword evidence="6 12" id="KW-0692">RNA repair</keyword>
<dbReference type="InterPro" id="IPR006116">
    <property type="entry name" value="NT_2-5OAS_ClassI-CCAase"/>
</dbReference>
<name>A0A7K4DKP6_9EURY</name>
<dbReference type="GO" id="GO:0005524">
    <property type="term" value="F:ATP binding"/>
    <property type="evidence" value="ECO:0007669"/>
    <property type="project" value="UniProtKB-UniRule"/>
</dbReference>
<feature type="binding site" evidence="12">
    <location>
        <position position="144"/>
    </location>
    <ligand>
        <name>CTP</name>
        <dbReference type="ChEBI" id="CHEBI:37563"/>
    </ligand>
</feature>
<organism evidence="16 17">
    <name type="scientific">Methanobacterium subterraneum</name>
    <dbReference type="NCBI Taxonomy" id="59277"/>
    <lineage>
        <taxon>Archaea</taxon>
        <taxon>Methanobacteriati</taxon>
        <taxon>Methanobacteriota</taxon>
        <taxon>Methanomada group</taxon>
        <taxon>Methanobacteria</taxon>
        <taxon>Methanobacteriales</taxon>
        <taxon>Methanobacteriaceae</taxon>
        <taxon>Methanobacterium</taxon>
    </lineage>
</organism>
<dbReference type="InterPro" id="IPR042090">
    <property type="entry name" value="CCA_tRNA_nucleotrans_2"/>
</dbReference>
<dbReference type="Proteomes" id="UP000591058">
    <property type="component" value="Unassembled WGS sequence"/>
</dbReference>
<dbReference type="Gene3D" id="1.10.1410.30">
    <property type="entry name" value="CCA tRNA nucleotidyltransferase, domain 2"/>
    <property type="match status" value="1"/>
</dbReference>
<feature type="binding site" evidence="12">
    <location>
        <position position="144"/>
    </location>
    <ligand>
        <name>ATP</name>
        <dbReference type="ChEBI" id="CHEBI:30616"/>
    </ligand>
</feature>
<gene>
    <name evidence="12 16" type="primary">cca</name>
    <name evidence="16" type="ORF">HG719_04325</name>
</gene>
<dbReference type="InterPro" id="IPR011068">
    <property type="entry name" value="NuclTrfase_I-like_C"/>
</dbReference>
<comment type="catalytic activity">
    <reaction evidence="11">
        <text>L-tyrosyl-[protein] + ATP = O-(5'-adenylyl)-L-tyrosyl-[protein] + diphosphate</text>
        <dbReference type="Rhea" id="RHEA:54288"/>
        <dbReference type="Rhea" id="RHEA-COMP:10136"/>
        <dbReference type="Rhea" id="RHEA-COMP:13846"/>
        <dbReference type="ChEBI" id="CHEBI:30616"/>
        <dbReference type="ChEBI" id="CHEBI:33019"/>
        <dbReference type="ChEBI" id="CHEBI:46858"/>
        <dbReference type="ChEBI" id="CHEBI:83624"/>
        <dbReference type="EC" id="2.7.7.108"/>
    </reaction>
</comment>
<feature type="binding site" evidence="12">
    <location>
        <position position="173"/>
    </location>
    <ligand>
        <name>ATP</name>
        <dbReference type="ChEBI" id="CHEBI:30616"/>
    </ligand>
</feature>
<evidence type="ECO:0000256" key="3">
    <source>
        <dbReference type="ARBA" id="ARBA00022695"/>
    </source>
</evidence>
<comment type="function">
    <text evidence="12">Catalyzes the addition and repair of the essential 3'-terminal CCA sequence in tRNAs without using a nucleic acid template. Adds these three nucleotides in the order of C, C, and A to the tRNA nucleotide-73, using CTP and ATP as substrates and producing inorganic pyrophosphate. tRNA 3'-terminal CCA addition is required both for tRNA processing and repair. Also involved in tRNA surveillance by mediating tandem CCA addition to generate a CCACCA at the 3' terminus of unstable tRNAs. While stable tRNAs receive only 3'-terminal CCA, unstable tRNAs are marked with CCACCA and rapidly degraded.</text>
</comment>
<comment type="miscellaneous">
    <text evidence="12">A single active site specifically recognizes both ATP and CTP and is responsible for their addition.</text>
</comment>
<keyword evidence="9 12" id="KW-0694">RNA-binding</keyword>
<evidence type="ECO:0000256" key="5">
    <source>
        <dbReference type="ARBA" id="ARBA00022741"/>
    </source>
</evidence>
<evidence type="ECO:0000256" key="11">
    <source>
        <dbReference type="ARBA" id="ARBA00048696"/>
    </source>
</evidence>
<evidence type="ECO:0000259" key="15">
    <source>
        <dbReference type="Pfam" id="PF21133"/>
    </source>
</evidence>
<dbReference type="GO" id="GO:0004810">
    <property type="term" value="F:CCA tRNA nucleotidyltransferase activity"/>
    <property type="evidence" value="ECO:0007669"/>
    <property type="project" value="UniProtKB-UniRule"/>
</dbReference>
<dbReference type="Gene3D" id="3.30.70.590">
    <property type="entry name" value="Poly(A) polymerase predicted RNA binding domain"/>
    <property type="match status" value="1"/>
</dbReference>
<comment type="similarity">
    <text evidence="12">Belongs to the tRNA nucleotidyltransferase/poly(A) polymerase family. Archaeal CCA-adding enzyme subfamily.</text>
</comment>
<dbReference type="NCBIfam" id="TIGR03671">
    <property type="entry name" value="cca_archaeal"/>
    <property type="match status" value="1"/>
</dbReference>
<evidence type="ECO:0000256" key="6">
    <source>
        <dbReference type="ARBA" id="ARBA00022800"/>
    </source>
</evidence>
<dbReference type="InterPro" id="IPR002934">
    <property type="entry name" value="Polymerase_NTP_transf_dom"/>
</dbReference>
<evidence type="ECO:0000256" key="2">
    <source>
        <dbReference type="ARBA" id="ARBA00022694"/>
    </source>
</evidence>
<comment type="catalytic activity">
    <reaction evidence="10">
        <text>O-(5'-adenylyl)-L-tyrosyl-[protein] + ATP = O-[5'-(adenylyl-(5'-&gt;3')-adenylyl)]-L-tyrosyl-[protein] + diphosphate</text>
        <dbReference type="Rhea" id="RHEA:66528"/>
        <dbReference type="Rhea" id="RHEA-COMP:13846"/>
        <dbReference type="Rhea" id="RHEA-COMP:17046"/>
        <dbReference type="ChEBI" id="CHEBI:30616"/>
        <dbReference type="ChEBI" id="CHEBI:33019"/>
        <dbReference type="ChEBI" id="CHEBI:83624"/>
        <dbReference type="ChEBI" id="CHEBI:167160"/>
    </reaction>
</comment>
<evidence type="ECO:0000259" key="13">
    <source>
        <dbReference type="Pfam" id="PF01909"/>
    </source>
</evidence>
<keyword evidence="7 12" id="KW-0067">ATP-binding</keyword>
<keyword evidence="8 12" id="KW-0460">Magnesium</keyword>
<dbReference type="CDD" id="cd05400">
    <property type="entry name" value="NT_2-5OAS_ClassI-CCAase"/>
    <property type="match status" value="1"/>
</dbReference>
<proteinExistence type="inferred from homology"/>
<feature type="binding site" evidence="12">
    <location>
        <position position="53"/>
    </location>
    <ligand>
        <name>ATP</name>
        <dbReference type="ChEBI" id="CHEBI:30616"/>
    </ligand>
</feature>
<dbReference type="GO" id="GO:0000287">
    <property type="term" value="F:magnesium ion binding"/>
    <property type="evidence" value="ECO:0007669"/>
    <property type="project" value="UniProtKB-UniRule"/>
</dbReference>
<dbReference type="Pfam" id="PF01909">
    <property type="entry name" value="NTP_transf_2"/>
    <property type="match status" value="1"/>
</dbReference>
<evidence type="ECO:0000256" key="1">
    <source>
        <dbReference type="ARBA" id="ARBA00022679"/>
    </source>
</evidence>
<feature type="binding site" evidence="12">
    <location>
        <position position="66"/>
    </location>
    <ligand>
        <name>Mg(2+)</name>
        <dbReference type="ChEBI" id="CHEBI:18420"/>
    </ligand>
</feature>
<dbReference type="InterPro" id="IPR043519">
    <property type="entry name" value="NT_sf"/>
</dbReference>
<comment type="subunit">
    <text evidence="12">Homodimer.</text>
</comment>
<dbReference type="RefSeq" id="WP_100908973.1">
    <property type="nucleotide sequence ID" value="NZ_CP017768.1"/>
</dbReference>